<dbReference type="EMBL" id="JBFNXQ010000057">
    <property type="protein sequence ID" value="MEX5720040.1"/>
    <property type="molecule type" value="Genomic_DNA"/>
</dbReference>
<comment type="caution">
    <text evidence="3">The sequence shown here is derived from an EMBL/GenBank/DDBJ whole genome shotgun (WGS) entry which is preliminary data.</text>
</comment>
<organism evidence="3 4">
    <name type="scientific">Geodermatophilus maliterrae</name>
    <dbReference type="NCBI Taxonomy" id="3162531"/>
    <lineage>
        <taxon>Bacteria</taxon>
        <taxon>Bacillati</taxon>
        <taxon>Actinomycetota</taxon>
        <taxon>Actinomycetes</taxon>
        <taxon>Geodermatophilales</taxon>
        <taxon>Geodermatophilaceae</taxon>
        <taxon>Geodermatophilus</taxon>
    </lineage>
</organism>
<dbReference type="Pfam" id="PF10067">
    <property type="entry name" value="DUF2306"/>
    <property type="match status" value="1"/>
</dbReference>
<feature type="region of interest" description="Disordered" evidence="1">
    <location>
        <begin position="1"/>
        <end position="23"/>
    </location>
</feature>
<protein>
    <submittedName>
        <fullName evidence="3">DUF2306 domain-containing protein</fullName>
    </submittedName>
</protein>
<feature type="transmembrane region" description="Helical" evidence="2">
    <location>
        <begin position="35"/>
        <end position="54"/>
    </location>
</feature>
<reference evidence="3 4" key="1">
    <citation type="submission" date="2024-06" db="EMBL/GenBank/DDBJ databases">
        <title>Draft genome sequence of Geodermatophilus badlandi, a novel member of the Geodermatophilaceae isolated from badland sedimentary rocks in the Red desert, Wyoming, USA.</title>
        <authorList>
            <person name="Ben Tekaya S."/>
            <person name="Nouioui I."/>
            <person name="Flores G.M."/>
            <person name="Shaal M.N."/>
            <person name="Bredoire F."/>
            <person name="Basile F."/>
            <person name="Van Diepen L."/>
            <person name="Ward N.L."/>
        </authorList>
    </citation>
    <scope>NUCLEOTIDE SEQUENCE [LARGE SCALE GENOMIC DNA]</scope>
    <source>
        <strain evidence="3 4">WL48A</strain>
    </source>
</reference>
<keyword evidence="2" id="KW-0472">Membrane</keyword>
<evidence type="ECO:0000313" key="4">
    <source>
        <dbReference type="Proteomes" id="UP001560045"/>
    </source>
</evidence>
<keyword evidence="4" id="KW-1185">Reference proteome</keyword>
<accession>A0ABV3XHI9</accession>
<sequence length="239" mass="26786">MTTDHLLGVPESRTGTSPAVDRTPRPRTVWWRRPWIVPLALVVTTVQLFIWPPYLGLDPATATVPVPPDLPWKYPLLVAHIAFGSIALIATCLQLWPRLRRRRPALHRWTGRVYVFGGVLPAAACAAVLLTWMGGPGWIGRIALEVLWVASTVTGWMAARRRRWPVHRRYMVYSFALTMDAFSTRALIVVIAAMAGPDLDLVLFLESVAWCGWLFNLLVAHVWLERTSRSSAHRAALAA</sequence>
<evidence type="ECO:0000313" key="3">
    <source>
        <dbReference type="EMBL" id="MEX5720040.1"/>
    </source>
</evidence>
<keyword evidence="2" id="KW-0812">Transmembrane</keyword>
<evidence type="ECO:0000256" key="1">
    <source>
        <dbReference type="SAM" id="MobiDB-lite"/>
    </source>
</evidence>
<dbReference type="InterPro" id="IPR018750">
    <property type="entry name" value="DUF2306_membrane"/>
</dbReference>
<dbReference type="Proteomes" id="UP001560045">
    <property type="component" value="Unassembled WGS sequence"/>
</dbReference>
<name>A0ABV3XHI9_9ACTN</name>
<feature type="transmembrane region" description="Helical" evidence="2">
    <location>
        <begin position="138"/>
        <end position="158"/>
    </location>
</feature>
<proteinExistence type="predicted"/>
<feature type="transmembrane region" description="Helical" evidence="2">
    <location>
        <begin position="201"/>
        <end position="224"/>
    </location>
</feature>
<gene>
    <name evidence="3" type="ORF">ABQ292_16880</name>
</gene>
<dbReference type="RefSeq" id="WP_369208474.1">
    <property type="nucleotide sequence ID" value="NZ_JBFNXQ010000057.1"/>
</dbReference>
<keyword evidence="2" id="KW-1133">Transmembrane helix</keyword>
<evidence type="ECO:0000256" key="2">
    <source>
        <dbReference type="SAM" id="Phobius"/>
    </source>
</evidence>
<feature type="transmembrane region" description="Helical" evidence="2">
    <location>
        <begin position="113"/>
        <end position="132"/>
    </location>
</feature>
<feature type="transmembrane region" description="Helical" evidence="2">
    <location>
        <begin position="170"/>
        <end position="195"/>
    </location>
</feature>
<feature type="transmembrane region" description="Helical" evidence="2">
    <location>
        <begin position="74"/>
        <end position="93"/>
    </location>
</feature>